<sequence>MAELMANIKEAVELCLEVQNKDGINVFNTQFIEAKQLEWVI</sequence>
<proteinExistence type="predicted"/>
<organism evidence="1">
    <name type="scientific">bioreactor metagenome</name>
    <dbReference type="NCBI Taxonomy" id="1076179"/>
    <lineage>
        <taxon>unclassified sequences</taxon>
        <taxon>metagenomes</taxon>
        <taxon>ecological metagenomes</taxon>
    </lineage>
</organism>
<reference evidence="1" key="1">
    <citation type="submission" date="2019-08" db="EMBL/GenBank/DDBJ databases">
        <authorList>
            <person name="Kucharzyk K."/>
            <person name="Murdoch R.W."/>
            <person name="Higgins S."/>
            <person name="Loffler F."/>
        </authorList>
    </citation>
    <scope>NUCLEOTIDE SEQUENCE</scope>
</reference>
<protein>
    <submittedName>
        <fullName evidence="1">Uncharacterized protein</fullName>
    </submittedName>
</protein>
<dbReference type="AlphaFoldDB" id="A0A645IU51"/>
<evidence type="ECO:0000313" key="1">
    <source>
        <dbReference type="EMBL" id="MPN54686.1"/>
    </source>
</evidence>
<comment type="caution">
    <text evidence="1">The sequence shown here is derived from an EMBL/GenBank/DDBJ whole genome shotgun (WGS) entry which is preliminary data.</text>
</comment>
<gene>
    <name evidence="1" type="ORF">SDC9_202363</name>
</gene>
<dbReference type="Gene3D" id="3.30.160.250">
    <property type="match status" value="1"/>
</dbReference>
<accession>A0A645IU51</accession>
<name>A0A645IU51_9ZZZZ</name>
<dbReference type="EMBL" id="VSSQ01123180">
    <property type="protein sequence ID" value="MPN54686.1"/>
    <property type="molecule type" value="Genomic_DNA"/>
</dbReference>